<evidence type="ECO:0000256" key="5">
    <source>
        <dbReference type="ARBA" id="ARBA00022989"/>
    </source>
</evidence>
<dbReference type="RefSeq" id="XP_001313611.1">
    <property type="nucleotide sequence ID" value="XM_001313610.1"/>
</dbReference>
<gene>
    <name evidence="10" type="ORF">TVAG_188980</name>
</gene>
<keyword evidence="3" id="KW-0547">Nucleotide-binding</keyword>
<dbReference type="InterPro" id="IPR039421">
    <property type="entry name" value="Type_1_exporter"/>
</dbReference>
<reference evidence="10" key="1">
    <citation type="submission" date="2006-10" db="EMBL/GenBank/DDBJ databases">
        <authorList>
            <person name="Amadeo P."/>
            <person name="Zhao Q."/>
            <person name="Wortman J."/>
            <person name="Fraser-Liggett C."/>
            <person name="Carlton J."/>
        </authorList>
    </citation>
    <scope>NUCLEOTIDE SEQUENCE</scope>
    <source>
        <strain evidence="10">G3</strain>
    </source>
</reference>
<protein>
    <submittedName>
        <fullName evidence="10">ABC transporter family protein</fullName>
    </submittedName>
</protein>
<dbReference type="AlphaFoldDB" id="A2F318"/>
<name>A2F318_TRIV3</name>
<evidence type="ECO:0000259" key="9">
    <source>
        <dbReference type="PROSITE" id="PS50929"/>
    </source>
</evidence>
<evidence type="ECO:0000259" key="8">
    <source>
        <dbReference type="PROSITE" id="PS50893"/>
    </source>
</evidence>
<dbReference type="Gene3D" id="1.20.1560.10">
    <property type="entry name" value="ABC transporter type 1, transmembrane domain"/>
    <property type="match status" value="1"/>
</dbReference>
<dbReference type="GO" id="GO:0042626">
    <property type="term" value="F:ATPase-coupled transmembrane transporter activity"/>
    <property type="evidence" value="ECO:0000318"/>
    <property type="project" value="GO_Central"/>
</dbReference>
<dbReference type="PROSITE" id="PS00211">
    <property type="entry name" value="ABC_TRANSPORTER_1"/>
    <property type="match status" value="1"/>
</dbReference>
<keyword evidence="11" id="KW-1185">Reference proteome</keyword>
<dbReference type="CDD" id="cd18577">
    <property type="entry name" value="ABC_6TM_Pgp_ABCB1_D1_like"/>
    <property type="match status" value="1"/>
</dbReference>
<dbReference type="InterPro" id="IPR017871">
    <property type="entry name" value="ABC_transporter-like_CS"/>
</dbReference>
<evidence type="ECO:0000256" key="4">
    <source>
        <dbReference type="ARBA" id="ARBA00022840"/>
    </source>
</evidence>
<dbReference type="OrthoDB" id="6500128at2759"/>
<dbReference type="Gene3D" id="3.40.50.300">
    <property type="entry name" value="P-loop containing nucleotide triphosphate hydrolases"/>
    <property type="match status" value="1"/>
</dbReference>
<feature type="domain" description="ABC transmembrane type-1" evidence="9">
    <location>
        <begin position="39"/>
        <end position="324"/>
    </location>
</feature>
<dbReference type="InParanoid" id="A2F318"/>
<dbReference type="SUPFAM" id="SSF52540">
    <property type="entry name" value="P-loop containing nucleoside triphosphate hydrolases"/>
    <property type="match status" value="1"/>
</dbReference>
<dbReference type="SMR" id="A2F318"/>
<dbReference type="VEuPathDB" id="TrichDB:TVAGG3_0762310"/>
<dbReference type="SUPFAM" id="SSF90123">
    <property type="entry name" value="ABC transporter transmembrane region"/>
    <property type="match status" value="1"/>
</dbReference>
<dbReference type="GO" id="GO:0016020">
    <property type="term" value="C:membrane"/>
    <property type="evidence" value="ECO:0000318"/>
    <property type="project" value="GO_Central"/>
</dbReference>
<evidence type="ECO:0000256" key="2">
    <source>
        <dbReference type="ARBA" id="ARBA00022692"/>
    </source>
</evidence>
<dbReference type="eggNOG" id="KOG0055">
    <property type="taxonomic scope" value="Eukaryota"/>
</dbReference>
<feature type="domain" description="ABC transporter" evidence="8">
    <location>
        <begin position="358"/>
        <end position="591"/>
    </location>
</feature>
<dbReference type="InterPro" id="IPR003593">
    <property type="entry name" value="AAA+_ATPase"/>
</dbReference>
<dbReference type="OMA" id="FACATEF"/>
<dbReference type="GO" id="GO:0016887">
    <property type="term" value="F:ATP hydrolysis activity"/>
    <property type="evidence" value="ECO:0007669"/>
    <property type="project" value="InterPro"/>
</dbReference>
<dbReference type="PROSITE" id="PS50929">
    <property type="entry name" value="ABC_TM1F"/>
    <property type="match status" value="1"/>
</dbReference>
<keyword evidence="5 7" id="KW-1133">Transmembrane helix</keyword>
<dbReference type="Proteomes" id="UP000001542">
    <property type="component" value="Unassembled WGS sequence"/>
</dbReference>
<evidence type="ECO:0000256" key="6">
    <source>
        <dbReference type="ARBA" id="ARBA00023136"/>
    </source>
</evidence>
<sequence length="594" mass="67057">MGSAKTYPMEGDKATPDRKRHFVYFKIMKYFDRRLIFYIAAVFTVIAGIAPVILNIFMGDLANVMTTTNEFSHEVGKICIKIIIYCVCYSVFIELKDIIGGSSGSWFQTDIRKNLYKKLMALDISFFDLHQTGTLLNNFTSDIAVLNETYIAKFFQVFQNVLQSLAGLVLSFVYSWRVTLIAVFAIFLCVIVYYVGEYFVGKLWQHFNQSVSDASTKAEQVIMAFRTVKSFDNEMLEADKYQESINQINSVYSTTSIIIGAKDGFITAIAHYMLVGVIYFTTWMIVRRPQWHVENGDLMVLVPSLIFATQGVSTALQMVDDFNKARVSAERVLDILEEPIETNQREGKDFESPVKGKIEFRNVVFRYKTCENYAIKNLSFTINPGETVALVGESGCGKSTTLQLLQRFYEIESGQILVDDVDIKDISGFNLRKNISIVPQSPVLFSMSVKDNIRYAKMESNDNEIAEAAKIGNAHDFIMKFPDNYKTEVDITSLSGGQKQRICISRAILMNAPILLLDEATAALDTESEKLVQESLEKVRKGKTAVVVAHRLATVINADRILVFKDGAIVESGKHEELLAKNGYYADLIKYQLQ</sequence>
<dbReference type="PANTHER" id="PTHR43394:SF1">
    <property type="entry name" value="ATP-BINDING CASSETTE SUB-FAMILY B MEMBER 10, MITOCHONDRIAL"/>
    <property type="match status" value="1"/>
</dbReference>
<keyword evidence="4" id="KW-0067">ATP-binding</keyword>
<dbReference type="SMART" id="SM00382">
    <property type="entry name" value="AAA"/>
    <property type="match status" value="1"/>
</dbReference>
<evidence type="ECO:0000313" key="11">
    <source>
        <dbReference type="Proteomes" id="UP000001542"/>
    </source>
</evidence>
<dbReference type="FunFam" id="1.20.1560.10:FF:000178">
    <property type="entry name" value="ABC transporter family protein"/>
    <property type="match status" value="1"/>
</dbReference>
<dbReference type="KEGG" id="tva:4758499"/>
<dbReference type="FunFam" id="3.40.50.300:FF:000218">
    <property type="entry name" value="Multidrug ABC transporter ATP-binding protein"/>
    <property type="match status" value="1"/>
</dbReference>
<proteinExistence type="predicted"/>
<organism evidence="10 11">
    <name type="scientific">Trichomonas vaginalis (strain ATCC PRA-98 / G3)</name>
    <dbReference type="NCBI Taxonomy" id="412133"/>
    <lineage>
        <taxon>Eukaryota</taxon>
        <taxon>Metamonada</taxon>
        <taxon>Parabasalia</taxon>
        <taxon>Trichomonadida</taxon>
        <taxon>Trichomonadidae</taxon>
        <taxon>Trichomonas</taxon>
    </lineage>
</organism>
<dbReference type="InterPro" id="IPR011527">
    <property type="entry name" value="ABC1_TM_dom"/>
</dbReference>
<dbReference type="PANTHER" id="PTHR43394">
    <property type="entry name" value="ATP-DEPENDENT PERMEASE MDL1, MITOCHONDRIAL"/>
    <property type="match status" value="1"/>
</dbReference>
<dbReference type="GO" id="GO:0055085">
    <property type="term" value="P:transmembrane transport"/>
    <property type="evidence" value="ECO:0000318"/>
    <property type="project" value="GO_Central"/>
</dbReference>
<feature type="transmembrane region" description="Helical" evidence="7">
    <location>
        <begin position="174"/>
        <end position="195"/>
    </location>
</feature>
<dbReference type="Pfam" id="PF00005">
    <property type="entry name" value="ABC_tran"/>
    <property type="match status" value="1"/>
</dbReference>
<feature type="transmembrane region" description="Helical" evidence="7">
    <location>
        <begin position="265"/>
        <end position="286"/>
    </location>
</feature>
<evidence type="ECO:0000256" key="7">
    <source>
        <dbReference type="SAM" id="Phobius"/>
    </source>
</evidence>
<accession>A2F318</accession>
<dbReference type="InterPro" id="IPR036640">
    <property type="entry name" value="ABC1_TM_sf"/>
</dbReference>
<dbReference type="VEuPathDB" id="TrichDB:TVAG_188980"/>
<keyword evidence="6 7" id="KW-0472">Membrane</keyword>
<comment type="subcellular location">
    <subcellularLocation>
        <location evidence="1">Membrane</location>
        <topology evidence="1">Multi-pass membrane protein</topology>
    </subcellularLocation>
</comment>
<evidence type="ECO:0000256" key="1">
    <source>
        <dbReference type="ARBA" id="ARBA00004141"/>
    </source>
</evidence>
<evidence type="ECO:0000256" key="3">
    <source>
        <dbReference type="ARBA" id="ARBA00022741"/>
    </source>
</evidence>
<reference evidence="10" key="2">
    <citation type="journal article" date="2007" name="Science">
        <title>Draft genome sequence of the sexually transmitted pathogen Trichomonas vaginalis.</title>
        <authorList>
            <person name="Carlton J.M."/>
            <person name="Hirt R.P."/>
            <person name="Silva J.C."/>
            <person name="Delcher A.L."/>
            <person name="Schatz M."/>
            <person name="Zhao Q."/>
            <person name="Wortman J.R."/>
            <person name="Bidwell S.L."/>
            <person name="Alsmark U.C.M."/>
            <person name="Besteiro S."/>
            <person name="Sicheritz-Ponten T."/>
            <person name="Noel C.J."/>
            <person name="Dacks J.B."/>
            <person name="Foster P.G."/>
            <person name="Simillion C."/>
            <person name="Van de Peer Y."/>
            <person name="Miranda-Saavedra D."/>
            <person name="Barton G.J."/>
            <person name="Westrop G.D."/>
            <person name="Mueller S."/>
            <person name="Dessi D."/>
            <person name="Fiori P.L."/>
            <person name="Ren Q."/>
            <person name="Paulsen I."/>
            <person name="Zhang H."/>
            <person name="Bastida-Corcuera F.D."/>
            <person name="Simoes-Barbosa A."/>
            <person name="Brown M.T."/>
            <person name="Hayes R.D."/>
            <person name="Mukherjee M."/>
            <person name="Okumura C.Y."/>
            <person name="Schneider R."/>
            <person name="Smith A.J."/>
            <person name="Vanacova S."/>
            <person name="Villalvazo M."/>
            <person name="Haas B.J."/>
            <person name="Pertea M."/>
            <person name="Feldblyum T.V."/>
            <person name="Utterback T.R."/>
            <person name="Shu C.L."/>
            <person name="Osoegawa K."/>
            <person name="de Jong P.J."/>
            <person name="Hrdy I."/>
            <person name="Horvathova L."/>
            <person name="Zubacova Z."/>
            <person name="Dolezal P."/>
            <person name="Malik S.B."/>
            <person name="Logsdon J.M. Jr."/>
            <person name="Henze K."/>
            <person name="Gupta A."/>
            <person name="Wang C.C."/>
            <person name="Dunne R.L."/>
            <person name="Upcroft J.A."/>
            <person name="Upcroft P."/>
            <person name="White O."/>
            <person name="Salzberg S.L."/>
            <person name="Tang P."/>
            <person name="Chiu C.-H."/>
            <person name="Lee Y.-S."/>
            <person name="Embley T.M."/>
            <person name="Coombs G.H."/>
            <person name="Mottram J.C."/>
            <person name="Tachezy J."/>
            <person name="Fraser-Liggett C.M."/>
            <person name="Johnson P.J."/>
        </authorList>
    </citation>
    <scope>NUCLEOTIDE SEQUENCE [LARGE SCALE GENOMIC DNA]</scope>
    <source>
        <strain evidence="10">G3</strain>
    </source>
</reference>
<dbReference type="InterPro" id="IPR027417">
    <property type="entry name" value="P-loop_NTPase"/>
</dbReference>
<feature type="transmembrane region" description="Helical" evidence="7">
    <location>
        <begin position="35"/>
        <end position="58"/>
    </location>
</feature>
<dbReference type="InterPro" id="IPR003439">
    <property type="entry name" value="ABC_transporter-like_ATP-bd"/>
</dbReference>
<dbReference type="Pfam" id="PF00664">
    <property type="entry name" value="ABC_membrane"/>
    <property type="match status" value="1"/>
</dbReference>
<dbReference type="STRING" id="5722.A2F318"/>
<dbReference type="GO" id="GO:0005524">
    <property type="term" value="F:ATP binding"/>
    <property type="evidence" value="ECO:0007669"/>
    <property type="project" value="UniProtKB-KW"/>
</dbReference>
<dbReference type="GO" id="GO:0140359">
    <property type="term" value="F:ABC-type transporter activity"/>
    <property type="evidence" value="ECO:0007669"/>
    <property type="project" value="InterPro"/>
</dbReference>
<evidence type="ECO:0000313" key="10">
    <source>
        <dbReference type="EMBL" id="EAY00682.1"/>
    </source>
</evidence>
<dbReference type="EMBL" id="DS113592">
    <property type="protein sequence ID" value="EAY00682.1"/>
    <property type="molecule type" value="Genomic_DNA"/>
</dbReference>
<keyword evidence="2 7" id="KW-0812">Transmembrane</keyword>
<dbReference type="PROSITE" id="PS50893">
    <property type="entry name" value="ABC_TRANSPORTER_2"/>
    <property type="match status" value="1"/>
</dbReference>